<feature type="signal peptide" evidence="1">
    <location>
        <begin position="1"/>
        <end position="24"/>
    </location>
</feature>
<name>A0A2M4DG37_ANODA</name>
<proteinExistence type="predicted"/>
<keyword evidence="1" id="KW-0732">Signal</keyword>
<sequence>MVVTTLLDLLPVFFLAIGDGRCGAFRSTRLSELIDFDWKRAQPVIDLGRKGTTERWSQKKREVELALTGRSAC</sequence>
<evidence type="ECO:0000256" key="1">
    <source>
        <dbReference type="SAM" id="SignalP"/>
    </source>
</evidence>
<reference evidence="2" key="1">
    <citation type="submission" date="2018-01" db="EMBL/GenBank/DDBJ databases">
        <title>An insight into the sialome of Amazonian anophelines.</title>
        <authorList>
            <person name="Ribeiro J.M."/>
            <person name="Scarpassa V."/>
            <person name="Calvo E."/>
        </authorList>
    </citation>
    <scope>NUCLEOTIDE SEQUENCE</scope>
</reference>
<protein>
    <submittedName>
        <fullName evidence="2">Putative secreted protein</fullName>
    </submittedName>
</protein>
<organism evidence="2">
    <name type="scientific">Anopheles darlingi</name>
    <name type="common">Mosquito</name>
    <dbReference type="NCBI Taxonomy" id="43151"/>
    <lineage>
        <taxon>Eukaryota</taxon>
        <taxon>Metazoa</taxon>
        <taxon>Ecdysozoa</taxon>
        <taxon>Arthropoda</taxon>
        <taxon>Hexapoda</taxon>
        <taxon>Insecta</taxon>
        <taxon>Pterygota</taxon>
        <taxon>Neoptera</taxon>
        <taxon>Endopterygota</taxon>
        <taxon>Diptera</taxon>
        <taxon>Nematocera</taxon>
        <taxon>Culicoidea</taxon>
        <taxon>Culicidae</taxon>
        <taxon>Anophelinae</taxon>
        <taxon>Anopheles</taxon>
    </lineage>
</organism>
<dbReference type="AlphaFoldDB" id="A0A2M4DG37"/>
<evidence type="ECO:0000313" key="2">
    <source>
        <dbReference type="EMBL" id="MBW76128.1"/>
    </source>
</evidence>
<feature type="chain" id="PRO_5014649840" evidence="1">
    <location>
        <begin position="25"/>
        <end position="73"/>
    </location>
</feature>
<accession>A0A2M4DG37</accession>
<dbReference type="EMBL" id="GGFL01011950">
    <property type="protein sequence ID" value="MBW76128.1"/>
    <property type="molecule type" value="Transcribed_RNA"/>
</dbReference>